<dbReference type="SUPFAM" id="SSF48452">
    <property type="entry name" value="TPR-like"/>
    <property type="match status" value="1"/>
</dbReference>
<dbReference type="AlphaFoldDB" id="A0A379Z808"/>
<keyword evidence="1" id="KW-0201">Cytochrome c-type biogenesis</keyword>
<dbReference type="EMBL" id="UGYO01000001">
    <property type="protein sequence ID" value="SUI56376.1"/>
    <property type="molecule type" value="Genomic_DNA"/>
</dbReference>
<evidence type="ECO:0000313" key="3">
    <source>
        <dbReference type="EMBL" id="SUI56376.1"/>
    </source>
</evidence>
<dbReference type="RefSeq" id="WP_115389336.1">
    <property type="nucleotide sequence ID" value="NZ_JADZHC010000011.1"/>
</dbReference>
<dbReference type="PANTHER" id="PTHR47870">
    <property type="entry name" value="CYTOCHROME C-TYPE BIOGENESIS PROTEIN CCMH"/>
    <property type="match status" value="1"/>
</dbReference>
<dbReference type="GO" id="GO:0005886">
    <property type="term" value="C:plasma membrane"/>
    <property type="evidence" value="ECO:0007669"/>
    <property type="project" value="TreeGrafter"/>
</dbReference>
<protein>
    <submittedName>
        <fullName evidence="3">Formate-dependent nitrite reductase complex subunit nrfG</fullName>
    </submittedName>
</protein>
<evidence type="ECO:0000313" key="4">
    <source>
        <dbReference type="Proteomes" id="UP000254069"/>
    </source>
</evidence>
<dbReference type="GO" id="GO:0017004">
    <property type="term" value="P:cytochrome complex assembly"/>
    <property type="evidence" value="ECO:0007669"/>
    <property type="project" value="UniProtKB-KW"/>
</dbReference>
<evidence type="ECO:0000256" key="1">
    <source>
        <dbReference type="ARBA" id="ARBA00022748"/>
    </source>
</evidence>
<reference evidence="3 4" key="1">
    <citation type="submission" date="2018-06" db="EMBL/GenBank/DDBJ databases">
        <authorList>
            <consortium name="Pathogen Informatics"/>
            <person name="Doyle S."/>
        </authorList>
    </citation>
    <scope>NUCLEOTIDE SEQUENCE [LARGE SCALE GENOMIC DNA]</scope>
    <source>
        <strain evidence="3 4">NCTC10738</strain>
    </source>
</reference>
<keyword evidence="2" id="KW-1133">Transmembrane helix</keyword>
<keyword evidence="2" id="KW-0812">Transmembrane</keyword>
<evidence type="ECO:0000256" key="2">
    <source>
        <dbReference type="SAM" id="Phobius"/>
    </source>
</evidence>
<keyword evidence="4" id="KW-1185">Reference proteome</keyword>
<dbReference type="Proteomes" id="UP000254069">
    <property type="component" value="Unassembled WGS sequence"/>
</dbReference>
<dbReference type="Gene3D" id="1.25.40.10">
    <property type="entry name" value="Tetratricopeptide repeat domain"/>
    <property type="match status" value="1"/>
</dbReference>
<sequence>MANPLWLGLALLSLAFMSLFALYQWQTCRGDRVLPALWHWSLLPLLIIGLSLGTYSYTGRYQDWQSAEADDSIDYLLAAEIVRLRRASADAPQDSALMQQLAQAYVRGGMYLDAVATLKQLLQLQGKSAALLGQLAEAAYYRDQRRWLPESQDWVEQALALDSADPGTRLLLANDAFLNQRYAEAIGHWQLLLDSNNEQLDREALQYAIANARSRLE</sequence>
<dbReference type="InterPro" id="IPR011990">
    <property type="entry name" value="TPR-like_helical_dom_sf"/>
</dbReference>
<proteinExistence type="predicted"/>
<name>A0A379Z808_9GAMM</name>
<keyword evidence="2" id="KW-0472">Membrane</keyword>
<dbReference type="InterPro" id="IPR051263">
    <property type="entry name" value="C-type_cytochrome_biogenesis"/>
</dbReference>
<feature type="transmembrane region" description="Helical" evidence="2">
    <location>
        <begin position="37"/>
        <end position="57"/>
    </location>
</feature>
<dbReference type="PANTHER" id="PTHR47870:SF1">
    <property type="entry name" value="CYTOCHROME C-TYPE BIOGENESIS PROTEIN CCMH"/>
    <property type="match status" value="1"/>
</dbReference>
<accession>A0A379Z808</accession>
<organism evidence="3 4">
    <name type="scientific">Shewanella algae</name>
    <dbReference type="NCBI Taxonomy" id="38313"/>
    <lineage>
        <taxon>Bacteria</taxon>
        <taxon>Pseudomonadati</taxon>
        <taxon>Pseudomonadota</taxon>
        <taxon>Gammaproteobacteria</taxon>
        <taxon>Alteromonadales</taxon>
        <taxon>Shewanellaceae</taxon>
        <taxon>Shewanella</taxon>
    </lineage>
</organism>
<gene>
    <name evidence="3" type="primary">nrfG_1</name>
    <name evidence="3" type="ORF">NCTC10738_01117</name>
</gene>